<evidence type="ECO:0000313" key="4">
    <source>
        <dbReference type="RefSeq" id="XP_033537380.1"/>
    </source>
</evidence>
<feature type="compositionally biased region" description="Basic and acidic residues" evidence="1">
    <location>
        <begin position="761"/>
        <end position="775"/>
    </location>
</feature>
<reference evidence="4" key="3">
    <citation type="submission" date="2025-04" db="UniProtKB">
        <authorList>
            <consortium name="RefSeq"/>
        </authorList>
    </citation>
    <scope>IDENTIFICATION</scope>
    <source>
        <strain evidence="4">CBS 781.70</strain>
    </source>
</reference>
<feature type="compositionally biased region" description="Basic and acidic residues" evidence="1">
    <location>
        <begin position="493"/>
        <end position="529"/>
    </location>
</feature>
<feature type="compositionally biased region" description="Low complexity" evidence="1">
    <location>
        <begin position="184"/>
        <end position="196"/>
    </location>
</feature>
<evidence type="ECO:0000313" key="3">
    <source>
        <dbReference type="Proteomes" id="UP000504638"/>
    </source>
</evidence>
<feature type="compositionally biased region" description="Pro residues" evidence="1">
    <location>
        <begin position="457"/>
        <end position="470"/>
    </location>
</feature>
<feature type="region of interest" description="Disordered" evidence="1">
    <location>
        <begin position="1239"/>
        <end position="1263"/>
    </location>
</feature>
<feature type="compositionally biased region" description="Polar residues" evidence="1">
    <location>
        <begin position="574"/>
        <end position="585"/>
    </location>
</feature>
<organism evidence="2">
    <name type="scientific">Eremomyces bilateralis CBS 781.70</name>
    <dbReference type="NCBI Taxonomy" id="1392243"/>
    <lineage>
        <taxon>Eukaryota</taxon>
        <taxon>Fungi</taxon>
        <taxon>Dikarya</taxon>
        <taxon>Ascomycota</taxon>
        <taxon>Pezizomycotina</taxon>
        <taxon>Dothideomycetes</taxon>
        <taxon>Dothideomycetes incertae sedis</taxon>
        <taxon>Eremomycetales</taxon>
        <taxon>Eremomycetaceae</taxon>
        <taxon>Eremomyces</taxon>
    </lineage>
</organism>
<proteinExistence type="predicted"/>
<feature type="compositionally biased region" description="Low complexity" evidence="1">
    <location>
        <begin position="258"/>
        <end position="274"/>
    </location>
</feature>
<sequence>MSLNGLGIPAIAEAHQAALAEAGGWFLLKYTSRDSVDILTRGNGGAVEAKSAIASYTEVSPLFGFLLYRRRKVLIKYIPEGTSRLMQARVAVHFNEFSDKFSPHDTTISITTANGLSESGLASACSLHTATASNTSSSGSLQRKRLDEITEDAEESGELKVIGPQIFITEHSPTRDGNEQRAHTPSSRPWTPRSSSLARVDVASLDASGDSPTETKESNDPGTSVPDKKQDEDPKAEETPKAWKMDSSEVPPALVQVPPLSSEEAQPAEPSESARPQTGKSDHAPSFMSAHTQSSFAPTLSMRNEGDVRTSTSTARPSLSDISFASLYNMAKPKVKLGPRPTTDRGRAPNSEGKRVANLPAGLRAATRRAVPHHDSDETYSRPYSRGQESVYSTKSAKSSRFALQRDNEPELPPLPSSPGINRSFKASNRTSTSTIRPETQQSSHAPSTRAYYHFPHAPPPIPDIPPRSPARPTSATSAKSMPISLGTGNRMTPEKQRLMRAVELRKRQQEQRKARQEREEEEKQVVEREVEEPPETKVEGTSAKDKAPQIELDVSAGAIDGDEDEEDEDGTPKASSPQVENGQLQVKVISEGSKSDSGVGVEVPVNPGCLDQAAPETVAPPEELAITEESAEPATSEENAQPAIESSSPTSVQESKSSDQGEVESTRPSSVEDASQIFGEQTSKEPSIETVVEVKVNDAVSEEPSTPEDIGVEVSPPRNSTLDTRDPEADEPADDNANSTTQIQPTEPEEHNPTVQRNTSMRDRRKGGVHEPLRVDVVAATTDHSDVDAAETDADGDYLSDDDSFMEELQTAQVQEAKPMSMSVSKSPITPFFTRRPSNGSLLSVVTAAARQDGSGSATPTLKGWTTPVRSYERKASLTTPDVTHAVQQRDRADSSPRPASSIMSVKKVHVSSGISQRIKALTEKSNRDSVATITPEKSPPEDRMSRSSFATRKSSIRSLGWGNREKDKDQKESNHKQRPSRTIQMAFGDAPDASRHSTHSKRLSRASLSSMAPSEPPYPYNPSNTILSPTITSTRDSTTPHPQAVYSISHPAPHNPPKRPRDSVSVTARIIRPAPDGAWGPDLAVPGPGDAKPLLQQSPLIIEHHRTEPPNGRVSESYSNRTSLVYGSVAAAAANGVASPGNLPSGPYRDNSTNQSGHSHHASAAMSRSSMDSGAGAPSAKESTWNLRAKMSRRMSEARSGPTSPVVPVASSSASVRHRSMSSVSVDSLALAAGPATDDDGMSMTGSVGGKEGKRGGGRTSRLFKRMSSGISAGARKMSVMSPTTVREEGEEVAEVVVERRRPEGCEVGDLNVQFPDTLLWKRRYLHISPSGDLVIKLAKADPPSTAAAAKPHHAATKRFHLTEFRPPYVPDQDAQELPNSVVLDFVDGRTLQVACQDAAGQRRVLGLLKGRREEWVGFGRG</sequence>
<evidence type="ECO:0000313" key="2">
    <source>
        <dbReference type="EMBL" id="KAF1815749.1"/>
    </source>
</evidence>
<dbReference type="Gene3D" id="3.40.20.10">
    <property type="entry name" value="Severin"/>
    <property type="match status" value="1"/>
</dbReference>
<dbReference type="SUPFAM" id="SSF55753">
    <property type="entry name" value="Actin depolymerizing proteins"/>
    <property type="match status" value="1"/>
</dbReference>
<feature type="region of interest" description="Disordered" evidence="1">
    <location>
        <begin position="1142"/>
        <end position="1214"/>
    </location>
</feature>
<feature type="region of interest" description="Disordered" evidence="1">
    <location>
        <begin position="851"/>
        <end position="1023"/>
    </location>
</feature>
<keyword evidence="3" id="KW-1185">Reference proteome</keyword>
<evidence type="ECO:0000256" key="1">
    <source>
        <dbReference type="SAM" id="MobiDB-lite"/>
    </source>
</evidence>
<feature type="compositionally biased region" description="Polar residues" evidence="1">
    <location>
        <begin position="667"/>
        <end position="682"/>
    </location>
</feature>
<feature type="compositionally biased region" description="Polar residues" evidence="1">
    <location>
        <begin position="425"/>
        <end position="447"/>
    </location>
</feature>
<gene>
    <name evidence="2 4" type="ORF">P152DRAFT_446778</name>
</gene>
<evidence type="ECO:0008006" key="5">
    <source>
        <dbReference type="Google" id="ProtNLM"/>
    </source>
</evidence>
<dbReference type="InterPro" id="IPR029006">
    <property type="entry name" value="ADF-H/Gelsolin-like_dom_sf"/>
</dbReference>
<feature type="compositionally biased region" description="Basic and acidic residues" evidence="1">
    <location>
        <begin position="172"/>
        <end position="182"/>
    </location>
</feature>
<feature type="compositionally biased region" description="Basic and acidic residues" evidence="1">
    <location>
        <begin position="965"/>
        <end position="977"/>
    </location>
</feature>
<dbReference type="RefSeq" id="XP_033537380.1">
    <property type="nucleotide sequence ID" value="XM_033677944.1"/>
</dbReference>
<feature type="compositionally biased region" description="Polar residues" evidence="1">
    <location>
        <begin position="387"/>
        <end position="399"/>
    </location>
</feature>
<protein>
    <recommendedName>
        <fullName evidence="5">ADF-H domain-containing protein</fullName>
    </recommendedName>
</protein>
<dbReference type="OrthoDB" id="74412at2759"/>
<feature type="region of interest" description="Disordered" evidence="1">
    <location>
        <begin position="131"/>
        <end position="802"/>
    </location>
</feature>
<feature type="compositionally biased region" description="Acidic residues" evidence="1">
    <location>
        <begin position="789"/>
        <end position="802"/>
    </location>
</feature>
<feature type="compositionally biased region" description="Acidic residues" evidence="1">
    <location>
        <begin position="561"/>
        <end position="570"/>
    </location>
</feature>
<feature type="compositionally biased region" description="Low complexity" evidence="1">
    <location>
        <begin position="1164"/>
        <end position="1179"/>
    </location>
</feature>
<feature type="compositionally biased region" description="Polar residues" evidence="1">
    <location>
        <begin position="948"/>
        <end position="959"/>
    </location>
</feature>
<feature type="compositionally biased region" description="Low complexity" evidence="1">
    <location>
        <begin position="131"/>
        <end position="141"/>
    </location>
</feature>
<feature type="compositionally biased region" description="Basic and acidic residues" evidence="1">
    <location>
        <begin position="226"/>
        <end position="247"/>
    </location>
</feature>
<feature type="compositionally biased region" description="Basic and acidic residues" evidence="1">
    <location>
        <begin position="535"/>
        <end position="549"/>
    </location>
</feature>
<feature type="compositionally biased region" description="Polar residues" evidence="1">
    <location>
        <begin position="645"/>
        <end position="661"/>
    </location>
</feature>
<accession>A0A6G1GD09</accession>
<reference evidence="4" key="2">
    <citation type="submission" date="2020-04" db="EMBL/GenBank/DDBJ databases">
        <authorList>
            <consortium name="NCBI Genome Project"/>
        </authorList>
    </citation>
    <scope>NUCLEOTIDE SEQUENCE</scope>
    <source>
        <strain evidence="4">CBS 781.70</strain>
    </source>
</reference>
<dbReference type="Proteomes" id="UP000504638">
    <property type="component" value="Unplaced"/>
</dbReference>
<name>A0A6G1GD09_9PEZI</name>
<feature type="compositionally biased region" description="Basic and acidic residues" evidence="1">
    <location>
        <begin position="342"/>
        <end position="355"/>
    </location>
</feature>
<reference evidence="2 4" key="1">
    <citation type="submission" date="2020-01" db="EMBL/GenBank/DDBJ databases">
        <authorList>
            <consortium name="DOE Joint Genome Institute"/>
            <person name="Haridas S."/>
            <person name="Albert R."/>
            <person name="Binder M."/>
            <person name="Bloem J."/>
            <person name="Labutti K."/>
            <person name="Salamov A."/>
            <person name="Andreopoulos B."/>
            <person name="Baker S.E."/>
            <person name="Barry K."/>
            <person name="Bills G."/>
            <person name="Bluhm B.H."/>
            <person name="Cannon C."/>
            <person name="Castanera R."/>
            <person name="Culley D.E."/>
            <person name="Daum C."/>
            <person name="Ezra D."/>
            <person name="Gonzalez J.B."/>
            <person name="Henrissat B."/>
            <person name="Kuo A."/>
            <person name="Liang C."/>
            <person name="Lipzen A."/>
            <person name="Lutzoni F."/>
            <person name="Magnuson J."/>
            <person name="Mondo S."/>
            <person name="Nolan M."/>
            <person name="Ohm R."/>
            <person name="Pangilinan J."/>
            <person name="Park H.-J."/>
            <person name="Ramirez L."/>
            <person name="Alfaro M."/>
            <person name="Sun H."/>
            <person name="Tritt A."/>
            <person name="Yoshinaga Y."/>
            <person name="Zwiers L.-H."/>
            <person name="Turgeon B.G."/>
            <person name="Goodwin S.B."/>
            <person name="Spatafora J.W."/>
            <person name="Crous P.W."/>
            <person name="Grigoriev I.V."/>
        </authorList>
    </citation>
    <scope>NUCLEOTIDE SEQUENCE</scope>
    <source>
        <strain evidence="2 4">CBS 781.70</strain>
    </source>
</reference>
<feature type="compositionally biased region" description="Polar residues" evidence="1">
    <location>
        <begin position="289"/>
        <end position="302"/>
    </location>
</feature>
<dbReference type="EMBL" id="ML975151">
    <property type="protein sequence ID" value="KAF1815749.1"/>
    <property type="molecule type" value="Genomic_DNA"/>
</dbReference>
<feature type="compositionally biased region" description="Polar residues" evidence="1">
    <location>
        <begin position="309"/>
        <end position="323"/>
    </location>
</feature>
<dbReference type="GeneID" id="54418514"/>